<name>A0A6G0TLZ2_APHGL</name>
<dbReference type="Proteomes" id="UP000475862">
    <property type="component" value="Unassembled WGS sequence"/>
</dbReference>
<dbReference type="EMBL" id="VYZN01000030">
    <property type="protein sequence ID" value="KAE9534107.1"/>
    <property type="molecule type" value="Genomic_DNA"/>
</dbReference>
<dbReference type="InterPro" id="IPR013087">
    <property type="entry name" value="Znf_C2H2_type"/>
</dbReference>
<dbReference type="PROSITE" id="PS50175">
    <property type="entry name" value="ASP_PROT_RETROV"/>
    <property type="match status" value="1"/>
</dbReference>
<evidence type="ECO:0000313" key="3">
    <source>
        <dbReference type="EMBL" id="KAE9534107.1"/>
    </source>
</evidence>
<accession>A0A6G0TLZ2</accession>
<evidence type="ECO:0000256" key="1">
    <source>
        <dbReference type="ARBA" id="ARBA00022801"/>
    </source>
</evidence>
<dbReference type="PANTHER" id="PTHR33194:SF4">
    <property type="entry name" value="CCHC-TYPE DOMAIN-CONTAINING PROTEIN"/>
    <property type="match status" value="1"/>
</dbReference>
<dbReference type="OrthoDB" id="6932368at2759"/>
<evidence type="ECO:0000259" key="2">
    <source>
        <dbReference type="PROSITE" id="PS50175"/>
    </source>
</evidence>
<dbReference type="InterPro" id="IPR022048">
    <property type="entry name" value="Envelope_fusion-like"/>
</dbReference>
<gene>
    <name evidence="3" type="ORF">AGLY_008843</name>
</gene>
<dbReference type="SUPFAM" id="SSF50630">
    <property type="entry name" value="Acid proteases"/>
    <property type="match status" value="1"/>
</dbReference>
<dbReference type="SMART" id="SM00355">
    <property type="entry name" value="ZnF_C2H2"/>
    <property type="match status" value="3"/>
</dbReference>
<keyword evidence="1" id="KW-0378">Hydrolase</keyword>
<dbReference type="Pfam" id="PF12259">
    <property type="entry name" value="Baculo_F"/>
    <property type="match status" value="1"/>
</dbReference>
<reference evidence="3 4" key="1">
    <citation type="submission" date="2019-08" db="EMBL/GenBank/DDBJ databases">
        <title>The genome of the soybean aphid Biotype 1, its phylome, world population structure and adaptation to the North American continent.</title>
        <authorList>
            <person name="Giordano R."/>
            <person name="Donthu R.K."/>
            <person name="Hernandez A.G."/>
            <person name="Wright C.L."/>
            <person name="Zimin A.V."/>
        </authorList>
    </citation>
    <scope>NUCLEOTIDE SEQUENCE [LARGE SCALE GENOMIC DNA]</scope>
    <source>
        <tissue evidence="3">Whole aphids</tissue>
    </source>
</reference>
<comment type="caution">
    <text evidence="3">The sequence shown here is derived from an EMBL/GenBank/DDBJ whole genome shotgun (WGS) entry which is preliminary data.</text>
</comment>
<dbReference type="GO" id="GO:0006508">
    <property type="term" value="P:proteolysis"/>
    <property type="evidence" value="ECO:0007669"/>
    <property type="project" value="InterPro"/>
</dbReference>
<dbReference type="Pfam" id="PF13975">
    <property type="entry name" value="gag-asp_proteas"/>
    <property type="match status" value="1"/>
</dbReference>
<dbReference type="InterPro" id="IPR021109">
    <property type="entry name" value="Peptidase_aspartic_dom_sf"/>
</dbReference>
<proteinExistence type="predicted"/>
<dbReference type="Gene3D" id="2.40.70.10">
    <property type="entry name" value="Acid Proteases"/>
    <property type="match status" value="1"/>
</dbReference>
<dbReference type="GO" id="GO:0004190">
    <property type="term" value="F:aspartic-type endopeptidase activity"/>
    <property type="evidence" value="ECO:0007669"/>
    <property type="project" value="InterPro"/>
</dbReference>
<keyword evidence="4" id="KW-1185">Reference proteome</keyword>
<dbReference type="PANTHER" id="PTHR33194">
    <property type="entry name" value="ZINC KNUCKLE DOMAINCONTAINING PROTEIN"/>
    <property type="match status" value="1"/>
</dbReference>
<evidence type="ECO:0000313" key="4">
    <source>
        <dbReference type="Proteomes" id="UP000475862"/>
    </source>
</evidence>
<protein>
    <recommendedName>
        <fullName evidence="2">Peptidase A2 domain-containing protein</fullName>
    </recommendedName>
</protein>
<organism evidence="3 4">
    <name type="scientific">Aphis glycines</name>
    <name type="common">Soybean aphid</name>
    <dbReference type="NCBI Taxonomy" id="307491"/>
    <lineage>
        <taxon>Eukaryota</taxon>
        <taxon>Metazoa</taxon>
        <taxon>Ecdysozoa</taxon>
        <taxon>Arthropoda</taxon>
        <taxon>Hexapoda</taxon>
        <taxon>Insecta</taxon>
        <taxon>Pterygota</taxon>
        <taxon>Neoptera</taxon>
        <taxon>Paraneoptera</taxon>
        <taxon>Hemiptera</taxon>
        <taxon>Sternorrhyncha</taxon>
        <taxon>Aphidomorpha</taxon>
        <taxon>Aphidoidea</taxon>
        <taxon>Aphididae</taxon>
        <taxon>Aphidini</taxon>
        <taxon>Aphis</taxon>
        <taxon>Aphis</taxon>
    </lineage>
</organism>
<sequence>MNIRSSRCRKIVSLSTSYNAELMNRPSTSYYNDEKTVISASDVSSDECNDSSDEWLPLNSKEGNAIETDSDNSFNNSNTNVTKDNILFLDPEFKDEFDEINLSSVLRGAEEKYLGDFFQHSRFSKLPIAATLVKKFTLGTLYEVKDITVEEFSRLPLTEKFKFIISQKLLIWLNYLNKQELFDFLNYCNVNFNSTASFNENKKLAITYIKQLQRYKIDKLYESDEDNHDQTFGELDIKTALEPQNNNTSKSNDEITCLTNILTDLNTQLINNKTEVIDNTLTIEQTNQFNKTENSFQPDLNINKINIKKNMAGHHNFSPGIFNGAQDECVLEFFENFELMAKANGWGDEEKLVYLPLYLKGSAYKLFKIMDSETKLSFEKIMLKFKDNFASYSRSKMLKNKLRNRKLKSGESVGEFWIDMIFLINETNKAMPESEKIDLILDALSPDYYNVIGVFPKLRKKPSIPAELVIINDNNKPDLPKTNITNCTSTKNLNMYKIEIPGKINNYEINFLIDTGASITVINNNSIYLNEIVPLETDISLEAANNTSLNIVGKSLVEIKIGTIEIKHECIIVEGICSPILLGMDVLTKLKVIVNLDNNNIVFKLKKQSETFKWDVNNSFKVTQLSSEQKFQKNENNQKIDSLDLIQLDSSSNYKNENNNEQYIKEFVKRFTKGPQVPGDGDCGAHALRICLKNLGFSLSSLNILKLIGIEQCQSGYYLTDEDLAFICDTLNKNLIIINENYTTKNEIINSALVYWTPHRQTVCVFHEKNHWRPGILTTNSNLSVHNICICYEFPKIPSVKNNTTNRMPHELRKYFCADCNELLINLEGLKLHNLQNHKYDLNFPVINCNDCNIVMLGYNANMDLHCKGEIHIKNIKTKDIDINKSNKSNITDNITVQINSEIAQSPITWYSHFCDECEHLSLTESALKNHELQHHPFWSKGGDVMFCQICGSYIREYKNTLQLKNTSNVKHIGSLKERHLISKFHMTNLNMRKNKRVMINATTEEAGFIDNHQGTGAGIYYEALNSMKVYSTNFNIITHVNISSYREKFEQLTTMFENNKNICTANKNNISIICNNFNMTLQLAKLELNKRYSTLISLQNGRVKRGLINAVGEFENWAFGLVDDNAYQQIQKSIKTNSEKNDKTLNIMKKQVKLVQSTINQISNTSSTISKNFLRIQNEYNEIIWKINLKYNNMIEIEISQQLINYLINFNMLLTEFIFETEEMIDSLILAKHNILHPIILKNSELFDILKSIQQTLPITQVLPVDLSMESAIDDLLKLIKIKTRFMDYQVLFIITFPLYDPTEYTLFRLWPMPVEITNFQFIFIKPQNPYLAVSKDNQHFITLTELEVKDCAGIANEKSCFLQMPIFTKDYQICEIQIFNSVNLTELPKQCIVEHQIFNDSYFKKLNNCNDFIYWVSKITTTTLVCPHVTTHHFLKGAGTLTIPDTCILYTPTIILIPTKITEKQVSTSFHPSFPLINITDIKKKIDQIKHSKPLTITNTNYKLPQLHDMYQSSNNLDSLINEIDKEIEDGEKTYSLYFHQYNLYSNH</sequence>
<dbReference type="CDD" id="cd00303">
    <property type="entry name" value="retropepsin_like"/>
    <property type="match status" value="1"/>
</dbReference>
<dbReference type="PROSITE" id="PS00028">
    <property type="entry name" value="ZINC_FINGER_C2H2_1"/>
    <property type="match status" value="1"/>
</dbReference>
<feature type="domain" description="Peptidase A2" evidence="2">
    <location>
        <begin position="509"/>
        <end position="525"/>
    </location>
</feature>
<dbReference type="PROSITE" id="PS00141">
    <property type="entry name" value="ASP_PROTEASE"/>
    <property type="match status" value="1"/>
</dbReference>
<dbReference type="InterPro" id="IPR001969">
    <property type="entry name" value="Aspartic_peptidase_AS"/>
</dbReference>
<dbReference type="InterPro" id="IPR001995">
    <property type="entry name" value="Peptidase_A2_cat"/>
</dbReference>